<feature type="chain" id="PRO_5046030060" evidence="1">
    <location>
        <begin position="31"/>
        <end position="449"/>
    </location>
</feature>
<dbReference type="InterPro" id="IPR050361">
    <property type="entry name" value="MPP/UQCRC_Complex"/>
</dbReference>
<dbReference type="Proteomes" id="UP000607796">
    <property type="component" value="Unassembled WGS sequence"/>
</dbReference>
<dbReference type="Pfam" id="PF00675">
    <property type="entry name" value="Peptidase_M16"/>
    <property type="match status" value="1"/>
</dbReference>
<dbReference type="Pfam" id="PF05193">
    <property type="entry name" value="Peptidase_M16_C"/>
    <property type="match status" value="1"/>
</dbReference>
<proteinExistence type="predicted"/>
<keyword evidence="5" id="KW-1185">Reference proteome</keyword>
<dbReference type="InterPro" id="IPR011765">
    <property type="entry name" value="Pept_M16_N"/>
</dbReference>
<name>A0ABR9X2S4_9RHOB</name>
<evidence type="ECO:0000313" key="5">
    <source>
        <dbReference type="Proteomes" id="UP000607796"/>
    </source>
</evidence>
<organism evidence="4 5">
    <name type="scientific">Salipiger mangrovisoli</name>
    <dbReference type="NCBI Taxonomy" id="2865933"/>
    <lineage>
        <taxon>Bacteria</taxon>
        <taxon>Pseudomonadati</taxon>
        <taxon>Pseudomonadota</taxon>
        <taxon>Alphaproteobacteria</taxon>
        <taxon>Rhodobacterales</taxon>
        <taxon>Roseobacteraceae</taxon>
        <taxon>Salipiger</taxon>
    </lineage>
</organism>
<comment type="caution">
    <text evidence="4">The sequence shown here is derived from an EMBL/GenBank/DDBJ whole genome shotgun (WGS) entry which is preliminary data.</text>
</comment>
<feature type="domain" description="Peptidase M16 C-terminal" evidence="3">
    <location>
        <begin position="198"/>
        <end position="371"/>
    </location>
</feature>
<dbReference type="InterPro" id="IPR007863">
    <property type="entry name" value="Peptidase_M16_C"/>
</dbReference>
<dbReference type="Gene3D" id="3.30.830.10">
    <property type="entry name" value="Metalloenzyme, LuxS/M16 peptidase-like"/>
    <property type="match status" value="2"/>
</dbReference>
<reference evidence="4 5" key="1">
    <citation type="journal article" date="2021" name="Int. J. Syst. Evol. Microbiol.">
        <title>Salipiger mangrovisoli sp. nov., isolated from mangrove soil and the proposal for the reclassification of Paraphaeobacter pallidus as Salipiger pallidus comb. nov.</title>
        <authorList>
            <person name="Du J."/>
            <person name="Liu Y."/>
            <person name="Pei T."/>
            <person name="Deng M.R."/>
            <person name="Zhu H."/>
        </authorList>
    </citation>
    <scope>NUCLEOTIDE SEQUENCE [LARGE SCALE GENOMIC DNA]</scope>
    <source>
        <strain evidence="4 5">6D45A</strain>
    </source>
</reference>
<gene>
    <name evidence="4" type="ORF">IQ782_13465</name>
</gene>
<protein>
    <submittedName>
        <fullName evidence="4">Insulinase family protein</fullName>
    </submittedName>
</protein>
<feature type="domain" description="Peptidase M16 N-terminal" evidence="2">
    <location>
        <begin position="49"/>
        <end position="174"/>
    </location>
</feature>
<evidence type="ECO:0000313" key="4">
    <source>
        <dbReference type="EMBL" id="MBE9637857.1"/>
    </source>
</evidence>
<evidence type="ECO:0000259" key="2">
    <source>
        <dbReference type="Pfam" id="PF00675"/>
    </source>
</evidence>
<dbReference type="PANTHER" id="PTHR11851">
    <property type="entry name" value="METALLOPROTEASE"/>
    <property type="match status" value="1"/>
</dbReference>
<dbReference type="EMBL" id="JADFFK010000009">
    <property type="protein sequence ID" value="MBE9637857.1"/>
    <property type="molecule type" value="Genomic_DNA"/>
</dbReference>
<dbReference type="PANTHER" id="PTHR11851:SF224">
    <property type="entry name" value="PROCESSING PROTEASE"/>
    <property type="match status" value="1"/>
</dbReference>
<dbReference type="InterPro" id="IPR011249">
    <property type="entry name" value="Metalloenz_LuxS/M16"/>
</dbReference>
<accession>A0ABR9X2S4</accession>
<keyword evidence="1" id="KW-0732">Signal</keyword>
<evidence type="ECO:0000256" key="1">
    <source>
        <dbReference type="SAM" id="SignalP"/>
    </source>
</evidence>
<evidence type="ECO:0000259" key="3">
    <source>
        <dbReference type="Pfam" id="PF05193"/>
    </source>
</evidence>
<feature type="signal peptide" evidence="1">
    <location>
        <begin position="1"/>
        <end position="30"/>
    </location>
</feature>
<sequence>MSLNFALGRVVTGPLIAAAASLWLALPAAAEIDVQQVETPLGFKAWLVEEPSIPFTALEIRFKGGAALDAPGKRGATNLMVGLLEEGAGGYDAQGFAAESEALAANFRYDSGQDSVSVSARFLTENRDQAAELLRQSLIEPSFSDSAIERVRAQVISGIRSDAKDPDAIASATFYSGVFGDHPYASDPAGTLDSVEALTRDDILAAWKGAMAKDRVYIAATGDISPEALATLIDNLLGDLPDEGAPMPQDVDVETRAGVTVVPFDTPQSVALFGQKGLKRDDPDFFAAYVMNTILGGGGFEARLMSEVREKRGLTYGVYSYLVPMDHAELYLGRVASANDRIGQAIDVIKDEWAKLAKDGVTEAELDQAKTFLTGAYPLRFDGNGPIAGILVGMQMDGLTPDYITSRNAKIEAVTLDDVKRVAARVLQPDALRFVVVGQPEGVESSDAE</sequence>
<dbReference type="SUPFAM" id="SSF63411">
    <property type="entry name" value="LuxS/MPP-like metallohydrolase"/>
    <property type="match status" value="2"/>
</dbReference>
<dbReference type="RefSeq" id="WP_194135159.1">
    <property type="nucleotide sequence ID" value="NZ_JADFFK010000009.1"/>
</dbReference>